<evidence type="ECO:0000256" key="1">
    <source>
        <dbReference type="ARBA" id="ARBA00004325"/>
    </source>
</evidence>
<dbReference type="GeneID" id="34687238"/>
<keyword evidence="3" id="KW-0677">Repeat</keyword>
<evidence type="ECO:0000256" key="5">
    <source>
        <dbReference type="ARBA" id="ARBA00023136"/>
    </source>
</evidence>
<proteinExistence type="predicted"/>
<dbReference type="OrthoDB" id="77989at2759"/>
<evidence type="ECO:0000256" key="3">
    <source>
        <dbReference type="ARBA" id="ARBA00022737"/>
    </source>
</evidence>
<evidence type="ECO:0000313" key="7">
    <source>
        <dbReference type="EMBL" id="CEP63720.1"/>
    </source>
</evidence>
<keyword evidence="8" id="KW-1185">Reference proteome</keyword>
<feature type="transmembrane region" description="Helical" evidence="6">
    <location>
        <begin position="247"/>
        <end position="268"/>
    </location>
</feature>
<dbReference type="GO" id="GO:1990627">
    <property type="term" value="P:mitochondrial inner membrane fusion"/>
    <property type="evidence" value="ECO:0007669"/>
    <property type="project" value="EnsemblFungi"/>
</dbReference>
<dbReference type="InterPro" id="IPR023395">
    <property type="entry name" value="MCP_dom_sf"/>
</dbReference>
<evidence type="ECO:0000256" key="6">
    <source>
        <dbReference type="SAM" id="Phobius"/>
    </source>
</evidence>
<keyword evidence="5 6" id="KW-0472">Membrane</keyword>
<protein>
    <submittedName>
        <fullName evidence="7">LALA0S09e00980g1_1</fullName>
    </submittedName>
</protein>
<dbReference type="EMBL" id="LN736368">
    <property type="protein sequence ID" value="CEP63720.1"/>
    <property type="molecule type" value="Genomic_DNA"/>
</dbReference>
<dbReference type="SUPFAM" id="SSF103506">
    <property type="entry name" value="Mitochondrial carrier"/>
    <property type="match status" value="1"/>
</dbReference>
<dbReference type="RefSeq" id="XP_022629932.1">
    <property type="nucleotide sequence ID" value="XM_022770608.1"/>
</dbReference>
<dbReference type="Gene3D" id="1.50.40.10">
    <property type="entry name" value="Mitochondrial carrier domain"/>
    <property type="match status" value="1"/>
</dbReference>
<dbReference type="GO" id="GO:0005741">
    <property type="term" value="C:mitochondrial outer membrane"/>
    <property type="evidence" value="ECO:0007669"/>
    <property type="project" value="EnsemblFungi"/>
</dbReference>
<name>A0A0C7NBB8_9SACH</name>
<organism evidence="7 8">
    <name type="scientific">Lachancea lanzarotensis</name>
    <dbReference type="NCBI Taxonomy" id="1245769"/>
    <lineage>
        <taxon>Eukaryota</taxon>
        <taxon>Fungi</taxon>
        <taxon>Dikarya</taxon>
        <taxon>Ascomycota</taxon>
        <taxon>Saccharomycotina</taxon>
        <taxon>Saccharomycetes</taxon>
        <taxon>Saccharomycetales</taxon>
        <taxon>Saccharomycetaceae</taxon>
        <taxon>Lachancea</taxon>
    </lineage>
</organism>
<dbReference type="PANTHER" id="PTHR24089">
    <property type="entry name" value="SOLUTE CARRIER FAMILY 25"/>
    <property type="match status" value="1"/>
</dbReference>
<dbReference type="STRING" id="1245769.A0A0C7NBB8"/>
<feature type="transmembrane region" description="Helical" evidence="6">
    <location>
        <begin position="288"/>
        <end position="308"/>
    </location>
</feature>
<dbReference type="GO" id="GO:1990626">
    <property type="term" value="P:mitochondrial outer membrane fusion"/>
    <property type="evidence" value="ECO:0007669"/>
    <property type="project" value="EnsemblFungi"/>
</dbReference>
<accession>A0A0C7NBB8</accession>
<sequence>MDDVNTHQQLRPYYDPDTFNAGYTSVFKPDQGVVDGQGRSIASKLNIMSQRQSSRLSKSLKEPGILSQLSAGVKAQVRDTDAVEKSHKSFNDMEWNDVLNWRSWKSVGSSLLEQFLRLYFRHLVQQPFEVSRLLLQVSEFRFTKATDNTKISLEMSENNENTEDGASAEVAGDIEEEIEYFPQTFPDDEPNWSEAPANSIAHANHDHSSPSLTKQIQPNSLHTMDVLNSIMEEEGTRGLWRANNTTFIYNFLSVTLDAWFTGLISPFLQIPDPYFIDIVHSTDPRKSIALTVCASVFTGLILLPLDLIRTRLTVTSVKLPDRSMRDLLKKWSWKRDASGIPLDMIILNIGHSLTSTVFTNLTGVLLYHQFKIDRFTQTIWYNTLELLSNMVELFVKLPVETLLRRCQTAYLLRKKPEDPFPIVEVNMVVHPREYGGIYSTVRDTNRIHELWSGWRLGLLSVFCGYGLKMMNYEATEEEKF</sequence>
<keyword evidence="2 6" id="KW-0812">Transmembrane</keyword>
<evidence type="ECO:0000256" key="4">
    <source>
        <dbReference type="ARBA" id="ARBA00022989"/>
    </source>
</evidence>
<dbReference type="AlphaFoldDB" id="A0A0C7NBB8"/>
<evidence type="ECO:0000313" key="8">
    <source>
        <dbReference type="Proteomes" id="UP000054304"/>
    </source>
</evidence>
<keyword evidence="4 6" id="KW-1133">Transmembrane helix</keyword>
<reference evidence="7 8" key="1">
    <citation type="submission" date="2014-12" db="EMBL/GenBank/DDBJ databases">
        <authorList>
            <person name="Neuveglise Cecile"/>
        </authorList>
    </citation>
    <scope>NUCLEOTIDE SEQUENCE [LARGE SCALE GENOMIC DNA]</scope>
    <source>
        <strain evidence="7 8">CBS 12615</strain>
    </source>
</reference>
<comment type="subcellular location">
    <subcellularLocation>
        <location evidence="1">Mitochondrion membrane</location>
    </subcellularLocation>
</comment>
<dbReference type="HOGENOM" id="CLU_029376_0_0_1"/>
<evidence type="ECO:0000256" key="2">
    <source>
        <dbReference type="ARBA" id="ARBA00022692"/>
    </source>
</evidence>
<dbReference type="Proteomes" id="UP000054304">
    <property type="component" value="Unassembled WGS sequence"/>
</dbReference>
<gene>
    <name evidence="7" type="ORF">LALA0_S09e00980g</name>
</gene>